<dbReference type="AlphaFoldDB" id="A0A1E3NY25"/>
<feature type="region of interest" description="Disordered" evidence="1">
    <location>
        <begin position="220"/>
        <end position="326"/>
    </location>
</feature>
<name>A0A1E3NY25_WICAA</name>
<keyword evidence="3" id="KW-1185">Reference proteome</keyword>
<feature type="compositionally biased region" description="Polar residues" evidence="1">
    <location>
        <begin position="291"/>
        <end position="308"/>
    </location>
</feature>
<reference evidence="2 3" key="1">
    <citation type="journal article" date="2016" name="Proc. Natl. Acad. Sci. U.S.A.">
        <title>Comparative genomics of biotechnologically important yeasts.</title>
        <authorList>
            <person name="Riley R."/>
            <person name="Haridas S."/>
            <person name="Wolfe K.H."/>
            <person name="Lopes M.R."/>
            <person name="Hittinger C.T."/>
            <person name="Goeker M."/>
            <person name="Salamov A.A."/>
            <person name="Wisecaver J.H."/>
            <person name="Long T.M."/>
            <person name="Calvey C.H."/>
            <person name="Aerts A.L."/>
            <person name="Barry K.W."/>
            <person name="Choi C."/>
            <person name="Clum A."/>
            <person name="Coughlan A.Y."/>
            <person name="Deshpande S."/>
            <person name="Douglass A.P."/>
            <person name="Hanson S.J."/>
            <person name="Klenk H.-P."/>
            <person name="LaButti K.M."/>
            <person name="Lapidus A."/>
            <person name="Lindquist E.A."/>
            <person name="Lipzen A.M."/>
            <person name="Meier-Kolthoff J.P."/>
            <person name="Ohm R.A."/>
            <person name="Otillar R.P."/>
            <person name="Pangilinan J.L."/>
            <person name="Peng Y."/>
            <person name="Rokas A."/>
            <person name="Rosa C.A."/>
            <person name="Scheuner C."/>
            <person name="Sibirny A.A."/>
            <person name="Slot J.C."/>
            <person name="Stielow J.B."/>
            <person name="Sun H."/>
            <person name="Kurtzman C.P."/>
            <person name="Blackwell M."/>
            <person name="Grigoriev I.V."/>
            <person name="Jeffries T.W."/>
        </authorList>
    </citation>
    <scope>NUCLEOTIDE SEQUENCE [LARGE SCALE GENOMIC DNA]</scope>
    <source>
        <strain evidence="3">ATCC 58044 / CBS 1984 / NCYC 433 / NRRL Y-366-8</strain>
    </source>
</reference>
<dbReference type="PANTHER" id="PTHR38407">
    <property type="entry name" value="PROTEIN IVY1"/>
    <property type="match status" value="1"/>
</dbReference>
<sequence length="326" mass="36120">MNTYQSFSPSTLDLQTLVTKTDMSKTTEAYNDILAASEDYRKALLQVAEAAGNFGAALENGAKCKGSGNAADGLLSASGLYFLVANHQQILAHSVKESFEVPVSKEINKFKLTSAKNDEIFKNEIKEKVTNLKKQERENMKLSKLKSRNLVTYRSKLLQLTSHIDEIDRAKHDYYQSAFDLVQDTSLNILKQLGSIVRAQVEIYEGIARKGWSGGGLDELITGCPDPFTNEDDEDEDEEHAQNHNDIQFGSDNAIDNEDNDDDDDEQDDGDADDDDDDTIGPIPQLKEQLPLTSNTHGLVFNSHTGSVTEPILSHSHSTKSFEKTL</sequence>
<dbReference type="GO" id="GO:0005543">
    <property type="term" value="F:phospholipid binding"/>
    <property type="evidence" value="ECO:0007669"/>
    <property type="project" value="InterPro"/>
</dbReference>
<organism evidence="2 3">
    <name type="scientific">Wickerhamomyces anomalus (strain ATCC 58044 / CBS 1984 / NCYC 433 / NRRL Y-366-8)</name>
    <name type="common">Yeast</name>
    <name type="synonym">Hansenula anomala</name>
    <dbReference type="NCBI Taxonomy" id="683960"/>
    <lineage>
        <taxon>Eukaryota</taxon>
        <taxon>Fungi</taxon>
        <taxon>Dikarya</taxon>
        <taxon>Ascomycota</taxon>
        <taxon>Saccharomycotina</taxon>
        <taxon>Saccharomycetes</taxon>
        <taxon>Phaffomycetales</taxon>
        <taxon>Wickerhamomycetaceae</taxon>
        <taxon>Wickerhamomyces</taxon>
    </lineage>
</organism>
<evidence type="ECO:0000313" key="3">
    <source>
        <dbReference type="Proteomes" id="UP000094112"/>
    </source>
</evidence>
<dbReference type="RefSeq" id="XP_019036684.1">
    <property type="nucleotide sequence ID" value="XM_019186537.1"/>
</dbReference>
<dbReference type="InterPro" id="IPR037470">
    <property type="entry name" value="IVY1"/>
</dbReference>
<evidence type="ECO:0000313" key="2">
    <source>
        <dbReference type="EMBL" id="ODQ57477.1"/>
    </source>
</evidence>
<feature type="compositionally biased region" description="Acidic residues" evidence="1">
    <location>
        <begin position="255"/>
        <end position="279"/>
    </location>
</feature>
<accession>A0A1E3NY25</accession>
<dbReference type="OrthoDB" id="5594612at2759"/>
<evidence type="ECO:0000256" key="1">
    <source>
        <dbReference type="SAM" id="MobiDB-lite"/>
    </source>
</evidence>
<dbReference type="Gene3D" id="1.20.1270.60">
    <property type="entry name" value="Arfaptin homology (AH) domain/BAR domain"/>
    <property type="match status" value="1"/>
</dbReference>
<feature type="compositionally biased region" description="Acidic residues" evidence="1">
    <location>
        <begin position="229"/>
        <end position="239"/>
    </location>
</feature>
<dbReference type="PANTHER" id="PTHR38407:SF1">
    <property type="entry name" value="PROTEIN IVY1"/>
    <property type="match status" value="1"/>
</dbReference>
<dbReference type="STRING" id="683960.A0A1E3NY25"/>
<protein>
    <recommendedName>
        <fullName evidence="4">IMD domain-containing protein</fullName>
    </recommendedName>
</protein>
<dbReference type="GeneID" id="30203783"/>
<proteinExistence type="predicted"/>
<evidence type="ECO:0008006" key="4">
    <source>
        <dbReference type="Google" id="ProtNLM"/>
    </source>
</evidence>
<feature type="non-terminal residue" evidence="2">
    <location>
        <position position="326"/>
    </location>
</feature>
<gene>
    <name evidence="2" type="ORF">WICANDRAFT_96784</name>
</gene>
<dbReference type="EMBL" id="KV454213">
    <property type="protein sequence ID" value="ODQ57477.1"/>
    <property type="molecule type" value="Genomic_DNA"/>
</dbReference>
<dbReference type="GO" id="GO:0000329">
    <property type="term" value="C:fungal-type vacuole membrane"/>
    <property type="evidence" value="ECO:0007669"/>
    <property type="project" value="InterPro"/>
</dbReference>
<dbReference type="InterPro" id="IPR027267">
    <property type="entry name" value="AH/BAR_dom_sf"/>
</dbReference>
<dbReference type="Proteomes" id="UP000094112">
    <property type="component" value="Unassembled WGS sequence"/>
</dbReference>
<dbReference type="GO" id="GO:0042144">
    <property type="term" value="P:vacuole fusion, non-autophagic"/>
    <property type="evidence" value="ECO:0007669"/>
    <property type="project" value="InterPro"/>
</dbReference>